<sequence length="263" mass="27195">MSGSRATGAGRVSNLGVVLLDPETENACAYELCQLLGRAILPVHGSGGPGAPATTFGTAFFYSELIGATDDGEVVHEWLLTASATTRAPYGEIGLRPSVTEPAEAAAEPVELPDFADRWLDLPDIGLAAMPIGGLYGYAEDRGWSWRTQQVTDAVAAPAEAVARVGAEPRSAFVLALGVGDDGSRPLEAVIERVARHGDEVRVTTELPVGYAGAPVFGVEAGPEGEVALRCLGLLLPATSGGHPVATFDRIRSALSAATAGYR</sequence>
<organism evidence="1 2">
    <name type="scientific">Micromonospora chersina</name>
    <dbReference type="NCBI Taxonomy" id="47854"/>
    <lineage>
        <taxon>Bacteria</taxon>
        <taxon>Bacillati</taxon>
        <taxon>Actinomycetota</taxon>
        <taxon>Actinomycetes</taxon>
        <taxon>Micromonosporales</taxon>
        <taxon>Micromonosporaceae</taxon>
        <taxon>Micromonospora</taxon>
    </lineage>
</organism>
<evidence type="ECO:0000313" key="2">
    <source>
        <dbReference type="Proteomes" id="UP000198605"/>
    </source>
</evidence>
<dbReference type="Proteomes" id="UP000198605">
    <property type="component" value="Unassembled WGS sequence"/>
</dbReference>
<dbReference type="RefSeq" id="WP_091318992.1">
    <property type="nucleotide sequence ID" value="NZ_FMIB01000002.1"/>
</dbReference>
<reference evidence="2" key="1">
    <citation type="submission" date="2016-06" db="EMBL/GenBank/DDBJ databases">
        <authorList>
            <person name="Varghese N."/>
            <person name="Submissions Spin"/>
        </authorList>
    </citation>
    <scope>NUCLEOTIDE SEQUENCE [LARGE SCALE GENOMIC DNA]</scope>
    <source>
        <strain evidence="2">DSM 44151</strain>
    </source>
</reference>
<keyword evidence="2" id="KW-1185">Reference proteome</keyword>
<accession>A0A1C6VTP5</accession>
<dbReference type="EMBL" id="FMIB01000002">
    <property type="protein sequence ID" value="SCL69693.1"/>
    <property type="molecule type" value="Genomic_DNA"/>
</dbReference>
<gene>
    <name evidence="1" type="ORF">GA0070603_5226</name>
</gene>
<evidence type="ECO:0000313" key="1">
    <source>
        <dbReference type="EMBL" id="SCL69693.1"/>
    </source>
</evidence>
<proteinExistence type="predicted"/>
<protein>
    <submittedName>
        <fullName evidence="1">Uncharacterized protein</fullName>
    </submittedName>
</protein>
<dbReference type="GeneID" id="43281842"/>
<name>A0A1C6VTP5_9ACTN</name>
<dbReference type="AlphaFoldDB" id="A0A1C6VTP5"/>
<dbReference type="OrthoDB" id="3404629at2"/>